<comment type="caution">
    <text evidence="1">The sequence shown here is derived from an EMBL/GenBank/DDBJ whole genome shotgun (WGS) entry which is preliminary data.</text>
</comment>
<reference evidence="1 2" key="1">
    <citation type="submission" date="2019-11" db="EMBL/GenBank/DDBJ databases">
        <title>Terrilactibacillus tamarindus sp. nov. BCM23-1 isolated from bark of Tamarindus indica.</title>
        <authorList>
            <person name="Kingkaew E."/>
            <person name="Tanasupawat S."/>
        </authorList>
    </citation>
    <scope>NUCLEOTIDE SEQUENCE [LARGE SCALE GENOMIC DNA]</scope>
    <source>
        <strain evidence="1 2">BCM23-1</strain>
    </source>
</reference>
<dbReference type="Proteomes" id="UP000440978">
    <property type="component" value="Unassembled WGS sequence"/>
</dbReference>
<gene>
    <name evidence="1" type="ORF">GMB86_06225</name>
</gene>
<sequence length="89" mass="10666">MASKEQIKSLRDTNTYEMRNQFINDERLKAFRTIKKALLRWLLKLKTVPLAMILRDTLVHLIKEKKPERKMHSLVSPHIFPVKTKRQPE</sequence>
<dbReference type="AlphaFoldDB" id="A0A6N8CPR9"/>
<dbReference type="RefSeq" id="WP_155217829.1">
    <property type="nucleotide sequence ID" value="NZ_WNHB01000007.1"/>
</dbReference>
<organism evidence="1 2">
    <name type="scientific">Terrilactibacillus tamarindi</name>
    <dbReference type="NCBI Taxonomy" id="2599694"/>
    <lineage>
        <taxon>Bacteria</taxon>
        <taxon>Bacillati</taxon>
        <taxon>Bacillota</taxon>
        <taxon>Bacilli</taxon>
        <taxon>Bacillales</taxon>
        <taxon>Bacillaceae</taxon>
        <taxon>Terrilactibacillus</taxon>
    </lineage>
</organism>
<name>A0A6N8CPR9_9BACI</name>
<dbReference type="OrthoDB" id="9933523at2"/>
<evidence type="ECO:0000313" key="1">
    <source>
        <dbReference type="EMBL" id="MTT31610.1"/>
    </source>
</evidence>
<evidence type="ECO:0000313" key="2">
    <source>
        <dbReference type="Proteomes" id="UP000440978"/>
    </source>
</evidence>
<accession>A0A6N8CPR9</accession>
<proteinExistence type="predicted"/>
<protein>
    <submittedName>
        <fullName evidence="1">Uncharacterized protein</fullName>
    </submittedName>
</protein>
<keyword evidence="2" id="KW-1185">Reference proteome</keyword>
<dbReference type="EMBL" id="WNHB01000007">
    <property type="protein sequence ID" value="MTT31610.1"/>
    <property type="molecule type" value="Genomic_DNA"/>
</dbReference>